<dbReference type="PROSITE" id="PS50011">
    <property type="entry name" value="PROTEIN_KINASE_DOM"/>
    <property type="match status" value="1"/>
</dbReference>
<organism evidence="5 6">
    <name type="scientific">Rickenella mellea</name>
    <dbReference type="NCBI Taxonomy" id="50990"/>
    <lineage>
        <taxon>Eukaryota</taxon>
        <taxon>Fungi</taxon>
        <taxon>Dikarya</taxon>
        <taxon>Basidiomycota</taxon>
        <taxon>Agaricomycotina</taxon>
        <taxon>Agaricomycetes</taxon>
        <taxon>Hymenochaetales</taxon>
        <taxon>Rickenellaceae</taxon>
        <taxon>Rickenella</taxon>
    </lineage>
</organism>
<dbReference type="InterPro" id="IPR000719">
    <property type="entry name" value="Prot_kinase_dom"/>
</dbReference>
<evidence type="ECO:0000259" key="4">
    <source>
        <dbReference type="PROSITE" id="PS50011"/>
    </source>
</evidence>
<dbReference type="GO" id="GO:0004713">
    <property type="term" value="F:protein tyrosine kinase activity"/>
    <property type="evidence" value="ECO:0007669"/>
    <property type="project" value="InterPro"/>
</dbReference>
<comment type="similarity">
    <text evidence="1">Belongs to the protein kinase superfamily. STE Ser/Thr protein kinase family. STE20 subfamily.</text>
</comment>
<dbReference type="OrthoDB" id="248923at2759"/>
<dbReference type="AlphaFoldDB" id="A0A4Y7QHQ3"/>
<dbReference type="PANTHER" id="PTHR45832:SF22">
    <property type="entry name" value="SERINE_THREONINE-PROTEIN KINASE SAMKA-RELATED"/>
    <property type="match status" value="1"/>
</dbReference>
<name>A0A4Y7QHQ3_9AGAM</name>
<dbReference type="InterPro" id="IPR051931">
    <property type="entry name" value="PAK3-like"/>
</dbReference>
<gene>
    <name evidence="5" type="ORF">BD410DRAFT_715365</name>
</gene>
<evidence type="ECO:0000256" key="2">
    <source>
        <dbReference type="ARBA" id="ARBA00022741"/>
    </source>
</evidence>
<evidence type="ECO:0000313" key="6">
    <source>
        <dbReference type="Proteomes" id="UP000294933"/>
    </source>
</evidence>
<dbReference type="Pfam" id="PF00069">
    <property type="entry name" value="Pkinase"/>
    <property type="match status" value="1"/>
</dbReference>
<sequence>MSRHHQGWIADVLAPLEEFIDGAIEPRVVFTDLTEIAEGESGLVYAARVVNPTMLDKSHRRTGKGNKIDASMVAIKCVPLAPSGSQKLNDLRRELMLMYQTRHTNILSMDGLYVDVVEDSLWIRMELMERSLADILALAEEGLIIQEEVIARFASDILQALTYMEGVGIAHRDVRSDNLLVNSNGILKIADFSNAVLVDPSVPLRTESVGVIYWQAPEMRSGSYDARKVDVWSAGATAWEMAESEPPFVDYDDPAQIPDSWPELSQPEIYSRSFHDFLHLCSQSPDSRPSAAVAAKTPFIRSACARIAIVNLLAECKNIEEKIHRRQSVESQGTVTV</sequence>
<dbReference type="Gene3D" id="1.10.510.10">
    <property type="entry name" value="Transferase(Phosphotransferase) domain 1"/>
    <property type="match status" value="1"/>
</dbReference>
<dbReference type="STRING" id="50990.A0A4Y7QHQ3"/>
<dbReference type="GO" id="GO:0005524">
    <property type="term" value="F:ATP binding"/>
    <property type="evidence" value="ECO:0007669"/>
    <property type="project" value="UniProtKB-KW"/>
</dbReference>
<dbReference type="Proteomes" id="UP000294933">
    <property type="component" value="Unassembled WGS sequence"/>
</dbReference>
<dbReference type="PANTHER" id="PTHR45832">
    <property type="entry name" value="SERINE/THREONINE-PROTEIN KINASE SAMKA-RELATED-RELATED"/>
    <property type="match status" value="1"/>
</dbReference>
<keyword evidence="6" id="KW-1185">Reference proteome</keyword>
<reference evidence="5 6" key="1">
    <citation type="submission" date="2018-06" db="EMBL/GenBank/DDBJ databases">
        <title>A transcriptomic atlas of mushroom development highlights an independent origin of complex multicellularity.</title>
        <authorList>
            <consortium name="DOE Joint Genome Institute"/>
            <person name="Krizsan K."/>
            <person name="Almasi E."/>
            <person name="Merenyi Z."/>
            <person name="Sahu N."/>
            <person name="Viragh M."/>
            <person name="Koszo T."/>
            <person name="Mondo S."/>
            <person name="Kiss B."/>
            <person name="Balint B."/>
            <person name="Kues U."/>
            <person name="Barry K."/>
            <person name="Hegedus J.C."/>
            <person name="Henrissat B."/>
            <person name="Johnson J."/>
            <person name="Lipzen A."/>
            <person name="Ohm R."/>
            <person name="Nagy I."/>
            <person name="Pangilinan J."/>
            <person name="Yan J."/>
            <person name="Xiong Y."/>
            <person name="Grigoriev I.V."/>
            <person name="Hibbett D.S."/>
            <person name="Nagy L.G."/>
        </authorList>
    </citation>
    <scope>NUCLEOTIDE SEQUENCE [LARGE SCALE GENOMIC DNA]</scope>
    <source>
        <strain evidence="5 6">SZMC22713</strain>
    </source>
</reference>
<keyword evidence="5" id="KW-0808">Transferase</keyword>
<evidence type="ECO:0000313" key="5">
    <source>
        <dbReference type="EMBL" id="TDL26886.1"/>
    </source>
</evidence>
<evidence type="ECO:0000256" key="1">
    <source>
        <dbReference type="ARBA" id="ARBA00008874"/>
    </source>
</evidence>
<keyword evidence="5" id="KW-0418">Kinase</keyword>
<evidence type="ECO:0000256" key="3">
    <source>
        <dbReference type="ARBA" id="ARBA00022840"/>
    </source>
</evidence>
<dbReference type="VEuPathDB" id="FungiDB:BD410DRAFT_715365"/>
<feature type="domain" description="Protein kinase" evidence="4">
    <location>
        <begin position="30"/>
        <end position="300"/>
    </location>
</feature>
<keyword evidence="2" id="KW-0547">Nucleotide-binding</keyword>
<dbReference type="SUPFAM" id="SSF56112">
    <property type="entry name" value="Protein kinase-like (PK-like)"/>
    <property type="match status" value="1"/>
</dbReference>
<accession>A0A4Y7QHQ3</accession>
<proteinExistence type="inferred from homology"/>
<keyword evidence="3" id="KW-0067">ATP-binding</keyword>
<dbReference type="EMBL" id="ML170160">
    <property type="protein sequence ID" value="TDL26886.1"/>
    <property type="molecule type" value="Genomic_DNA"/>
</dbReference>
<dbReference type="InterPro" id="IPR011009">
    <property type="entry name" value="Kinase-like_dom_sf"/>
</dbReference>
<protein>
    <submittedName>
        <fullName evidence="5">Kinase-like protein</fullName>
    </submittedName>
</protein>
<dbReference type="InterPro" id="IPR020635">
    <property type="entry name" value="Tyr_kinase_cat_dom"/>
</dbReference>
<dbReference type="SMART" id="SM00219">
    <property type="entry name" value="TyrKc"/>
    <property type="match status" value="1"/>
</dbReference>